<feature type="domain" description="Heterokaryon incompatibility" evidence="1">
    <location>
        <begin position="65"/>
        <end position="205"/>
    </location>
</feature>
<dbReference type="PANTHER" id="PTHR24148">
    <property type="entry name" value="ANKYRIN REPEAT DOMAIN-CONTAINING PROTEIN 39 HOMOLOG-RELATED"/>
    <property type="match status" value="1"/>
</dbReference>
<evidence type="ECO:0000313" key="2">
    <source>
        <dbReference type="EMBL" id="KAH7067768.1"/>
    </source>
</evidence>
<name>A0A8K0QS61_9PLEO</name>
<dbReference type="PANTHER" id="PTHR24148:SF82">
    <property type="entry name" value="HETEROKARYON INCOMPATIBILITY DOMAIN-CONTAINING PROTEIN"/>
    <property type="match status" value="1"/>
</dbReference>
<protein>
    <submittedName>
        <fullName evidence="2">Heterokaryon incompatibility protein-domain-containing protein</fullName>
    </submittedName>
</protein>
<dbReference type="EMBL" id="JAGMVJ010000034">
    <property type="protein sequence ID" value="KAH7067768.1"/>
    <property type="molecule type" value="Genomic_DNA"/>
</dbReference>
<gene>
    <name evidence="2" type="ORF">FB567DRAFT_255333</name>
</gene>
<dbReference type="Proteomes" id="UP000813461">
    <property type="component" value="Unassembled WGS sequence"/>
</dbReference>
<accession>A0A8K0QS61</accession>
<dbReference type="InterPro" id="IPR052895">
    <property type="entry name" value="HetReg/Transcr_Mod"/>
</dbReference>
<sequence length="626" mass="70558">MASIQSPLEKLNAEAAKLIYTDLLPDEIRIITLFPGEKDAPLVCELNVSALPITRSMAVADMPKYEALSYVWGTQENPSTLTLNGQTYYITRNLESALRGIRFPDSPVVIWIDALCINQTNIPERTTQVRLMHHVYRRAFDVLVWIGDADASTDTSMGFIQQAQIGSPWVKAVDALDDEGVLRVNDAIGDLLRREYWDRLWIVQELALAETVFIMCGDYDIPLKALKNAVTLSYSAIWTGRLRKALMVQGRIHEMAFYDGLFKSSGPASLKVPDLDGEDGDDYNTDDELTSLLSIAVIAARKKCFDCRDRMFGIYNLLPWYLKKSVAIDYERDAAELFINAAKSFIEAGRCLDIISWPRWSSESGHPHPPVRQIAIPSWVPDWSVPLEVIPYATEHGHWGLKLDPRQSFERFSTKPFQVTDDHTLHVKGVVVGQITATRVCPNLQGPVIQPPSQVELNEIWLYLLQCYMVASGNDPSMLKIEDFMDCVAVQYKLTTDHFQEWIKRLSAEGATLPAVSDFQLPYEELKWLGRVRKVQTYRTFFTFKWGTYEEQLSKGRVGWGMTATSVNEGDKLSIVPGCLVPVVLRPVQSGAVEVVSDAYTVDQLVQDVLQGIHTSSILQEDISIR</sequence>
<evidence type="ECO:0000313" key="3">
    <source>
        <dbReference type="Proteomes" id="UP000813461"/>
    </source>
</evidence>
<keyword evidence="3" id="KW-1185">Reference proteome</keyword>
<reference evidence="2" key="1">
    <citation type="journal article" date="2021" name="Nat. Commun.">
        <title>Genetic determinants of endophytism in the Arabidopsis root mycobiome.</title>
        <authorList>
            <person name="Mesny F."/>
            <person name="Miyauchi S."/>
            <person name="Thiergart T."/>
            <person name="Pickel B."/>
            <person name="Atanasova L."/>
            <person name="Karlsson M."/>
            <person name="Huettel B."/>
            <person name="Barry K.W."/>
            <person name="Haridas S."/>
            <person name="Chen C."/>
            <person name="Bauer D."/>
            <person name="Andreopoulos W."/>
            <person name="Pangilinan J."/>
            <person name="LaButti K."/>
            <person name="Riley R."/>
            <person name="Lipzen A."/>
            <person name="Clum A."/>
            <person name="Drula E."/>
            <person name="Henrissat B."/>
            <person name="Kohler A."/>
            <person name="Grigoriev I.V."/>
            <person name="Martin F.M."/>
            <person name="Hacquard S."/>
        </authorList>
    </citation>
    <scope>NUCLEOTIDE SEQUENCE</scope>
    <source>
        <strain evidence="2">MPI-SDFR-AT-0120</strain>
    </source>
</reference>
<dbReference type="Pfam" id="PF06985">
    <property type="entry name" value="HET"/>
    <property type="match status" value="1"/>
</dbReference>
<dbReference type="InterPro" id="IPR010730">
    <property type="entry name" value="HET"/>
</dbReference>
<comment type="caution">
    <text evidence="2">The sequence shown here is derived from an EMBL/GenBank/DDBJ whole genome shotgun (WGS) entry which is preliminary data.</text>
</comment>
<organism evidence="2 3">
    <name type="scientific">Paraphoma chrysanthemicola</name>
    <dbReference type="NCBI Taxonomy" id="798071"/>
    <lineage>
        <taxon>Eukaryota</taxon>
        <taxon>Fungi</taxon>
        <taxon>Dikarya</taxon>
        <taxon>Ascomycota</taxon>
        <taxon>Pezizomycotina</taxon>
        <taxon>Dothideomycetes</taxon>
        <taxon>Pleosporomycetidae</taxon>
        <taxon>Pleosporales</taxon>
        <taxon>Pleosporineae</taxon>
        <taxon>Phaeosphaeriaceae</taxon>
        <taxon>Paraphoma</taxon>
    </lineage>
</organism>
<dbReference type="AlphaFoldDB" id="A0A8K0QS61"/>
<proteinExistence type="predicted"/>
<dbReference type="OrthoDB" id="3682376at2759"/>
<evidence type="ECO:0000259" key="1">
    <source>
        <dbReference type="Pfam" id="PF06985"/>
    </source>
</evidence>